<evidence type="ECO:0000313" key="4">
    <source>
        <dbReference type="EMBL" id="CEM42415.1"/>
    </source>
</evidence>
<feature type="compositionally biased region" description="Pro residues" evidence="2">
    <location>
        <begin position="680"/>
        <end position="690"/>
    </location>
</feature>
<feature type="domain" description="RRM" evidence="3">
    <location>
        <begin position="75"/>
        <end position="154"/>
    </location>
</feature>
<organism evidence="4">
    <name type="scientific">Chromera velia CCMP2878</name>
    <dbReference type="NCBI Taxonomy" id="1169474"/>
    <lineage>
        <taxon>Eukaryota</taxon>
        <taxon>Sar</taxon>
        <taxon>Alveolata</taxon>
        <taxon>Colpodellida</taxon>
        <taxon>Chromeraceae</taxon>
        <taxon>Chromera</taxon>
    </lineage>
</organism>
<feature type="compositionally biased region" description="Low complexity" evidence="2">
    <location>
        <begin position="417"/>
        <end position="429"/>
    </location>
</feature>
<dbReference type="InterPro" id="IPR000504">
    <property type="entry name" value="RRM_dom"/>
</dbReference>
<dbReference type="Pfam" id="PF00076">
    <property type="entry name" value="RRM_1"/>
    <property type="match status" value="1"/>
</dbReference>
<dbReference type="InterPro" id="IPR012677">
    <property type="entry name" value="Nucleotide-bd_a/b_plait_sf"/>
</dbReference>
<feature type="compositionally biased region" description="Basic and acidic residues" evidence="2">
    <location>
        <begin position="22"/>
        <end position="32"/>
    </location>
</feature>
<feature type="compositionally biased region" description="Gly residues" evidence="2">
    <location>
        <begin position="754"/>
        <end position="767"/>
    </location>
</feature>
<feature type="compositionally biased region" description="Basic and acidic residues" evidence="2">
    <location>
        <begin position="397"/>
        <end position="416"/>
    </location>
</feature>
<dbReference type="PANTHER" id="PTHR15241:SF304">
    <property type="entry name" value="RRM DOMAIN-CONTAINING PROTEIN"/>
    <property type="match status" value="1"/>
</dbReference>
<evidence type="ECO:0000256" key="2">
    <source>
        <dbReference type="SAM" id="MobiDB-lite"/>
    </source>
</evidence>
<dbReference type="VEuPathDB" id="CryptoDB:Cvel_26729"/>
<feature type="compositionally biased region" description="Basic and acidic residues" evidence="2">
    <location>
        <begin position="801"/>
        <end position="831"/>
    </location>
</feature>
<dbReference type="InterPro" id="IPR035979">
    <property type="entry name" value="RBD_domain_sf"/>
</dbReference>
<protein>
    <recommendedName>
        <fullName evidence="3">RRM domain-containing protein</fullName>
    </recommendedName>
</protein>
<evidence type="ECO:0000256" key="1">
    <source>
        <dbReference type="PROSITE-ProRule" id="PRU00176"/>
    </source>
</evidence>
<feature type="compositionally biased region" description="Basic and acidic residues" evidence="2">
    <location>
        <begin position="703"/>
        <end position="749"/>
    </location>
</feature>
<feature type="compositionally biased region" description="Low complexity" evidence="2">
    <location>
        <begin position="593"/>
        <end position="607"/>
    </location>
</feature>
<gene>
    <name evidence="4" type="ORF">Cvel_26729</name>
</gene>
<dbReference type="PROSITE" id="PS50102">
    <property type="entry name" value="RRM"/>
    <property type="match status" value="1"/>
</dbReference>
<reference evidence="4" key="1">
    <citation type="submission" date="2014-11" db="EMBL/GenBank/DDBJ databases">
        <authorList>
            <person name="Otto D Thomas"/>
            <person name="Naeem Raeece"/>
        </authorList>
    </citation>
    <scope>NUCLEOTIDE SEQUENCE</scope>
</reference>
<dbReference type="Gene3D" id="3.30.70.330">
    <property type="match status" value="1"/>
</dbReference>
<name>A0A0G4HEB6_9ALVE</name>
<feature type="compositionally biased region" description="Low complexity" evidence="2">
    <location>
        <begin position="493"/>
        <end position="505"/>
    </location>
</feature>
<feature type="compositionally biased region" description="Basic and acidic residues" evidence="2">
    <location>
        <begin position="1"/>
        <end position="12"/>
    </location>
</feature>
<sequence length="874" mass="94732">MTDSKGGKRWADVVDEDPLSSPEERPKSKPDNVADLPNDNFSLSMRVEEGSTAGSHRGGGRSRDQAPEWPTRAPFKAWFGSLRFEVTERELEDMFRDDRLRPLDIQLIEDHQTGKSRGFGYVEFESLMDLKDAVRMYDGKNLRGRPMRVNPVSEKDKEKNRERDRGGDRRGYGGDRDRDRDRGGGYRDRDRDRGDYRGGGERSRDRDRDYRDYRDHGGRGDYRDRDRDRDYRDRDRGDRDRRGDGYGDRYRDRDRDRGDRDRDRDRRGHRDDDRDFRGEHRGGDRDRGDRDRGEDWGRGGGGGGRDWGDLRKSGGGDGGGGGRPRRPSEDEATQTDERELAKAAQQEAGVPRERPKLNLIQRGDGPREDRNGGGVDPRGGKQRSSIFGDAKPNDPLAYEKKKEEEKAHDRSRERSGSEASMSQSAAASAYKESSRGEKRELTGISLGGGSSISVTPQAPQEKGGGDGPGGSWRRNDSGGGRPDRGEKGEQRARPPSGSRGGSNANNRDRDRDRSDWKGTTGENRQQEKDKEKAPARAEDKDKDKEQPVGLSKSSGRGWGVPVVSSAGGVEAADAEEDPVRLVSSGEGGERETVPTPTSPDSPSSKIPPWKRHAKPKEEPTADSGEMADGDSKAGDPSPDEATGPARERAESAASRSTSALQRPAAALAPWARPEHLTQPGPGPRGPPPASPAGGGGGAPPRPPGEKQNTHKERERGENGGGSRSDRPWRQNSKETEGGGGGEGRRENNNRRGSRGGGRGRGGGGGSFDRGESGTSTQWGEGGGRGGGKGGRGGRGRGGGSRGDRGEGGDPQERKREDREKHKGGDRERNWEKPAGGGGGAQTGGGEDGGASKDDKPKGAPVSNKFAALLGGDDD</sequence>
<feature type="compositionally biased region" description="Basic and acidic residues" evidence="2">
    <location>
        <begin position="506"/>
        <end position="516"/>
    </location>
</feature>
<feature type="region of interest" description="Disordered" evidence="2">
    <location>
        <begin position="1"/>
        <end position="70"/>
    </location>
</feature>
<feature type="region of interest" description="Disordered" evidence="2">
    <location>
        <begin position="141"/>
        <end position="874"/>
    </location>
</feature>
<feature type="compositionally biased region" description="Low complexity" evidence="2">
    <location>
        <begin position="559"/>
        <end position="571"/>
    </location>
</feature>
<feature type="compositionally biased region" description="Low complexity" evidence="2">
    <location>
        <begin position="651"/>
        <end position="671"/>
    </location>
</feature>
<feature type="compositionally biased region" description="Basic and acidic residues" evidence="2">
    <location>
        <begin position="524"/>
        <end position="546"/>
    </location>
</feature>
<feature type="compositionally biased region" description="Gly residues" evidence="2">
    <location>
        <begin position="834"/>
        <end position="848"/>
    </location>
</feature>
<dbReference type="GO" id="GO:0003723">
    <property type="term" value="F:RNA binding"/>
    <property type="evidence" value="ECO:0007669"/>
    <property type="project" value="UniProtKB-UniRule"/>
</dbReference>
<feature type="compositionally biased region" description="Basic and acidic residues" evidence="2">
    <location>
        <begin position="473"/>
        <end position="492"/>
    </location>
</feature>
<dbReference type="EMBL" id="CDMZ01002447">
    <property type="protein sequence ID" value="CEM42415.1"/>
    <property type="molecule type" value="Genomic_DNA"/>
</dbReference>
<feature type="compositionally biased region" description="Gly residues" evidence="2">
    <location>
        <begin position="779"/>
        <end position="800"/>
    </location>
</feature>
<feature type="compositionally biased region" description="Basic and acidic residues" evidence="2">
    <location>
        <begin position="153"/>
        <end position="297"/>
    </location>
</feature>
<evidence type="ECO:0000259" key="3">
    <source>
        <dbReference type="PROSITE" id="PS50102"/>
    </source>
</evidence>
<accession>A0A0G4HEB6</accession>
<dbReference type="PANTHER" id="PTHR15241">
    <property type="entry name" value="TRANSFORMER-2-RELATED"/>
    <property type="match status" value="1"/>
</dbReference>
<feature type="compositionally biased region" description="Basic and acidic residues" evidence="2">
    <location>
        <begin position="432"/>
        <end position="441"/>
    </location>
</feature>
<dbReference type="SMART" id="SM00360">
    <property type="entry name" value="RRM"/>
    <property type="match status" value="1"/>
</dbReference>
<keyword evidence="1" id="KW-0694">RNA-binding</keyword>
<dbReference type="AlphaFoldDB" id="A0A0G4HEB6"/>
<proteinExistence type="predicted"/>
<dbReference type="SUPFAM" id="SSF54928">
    <property type="entry name" value="RNA-binding domain, RBD"/>
    <property type="match status" value="1"/>
</dbReference>